<dbReference type="dictyBase" id="DDB_G0292866"/>
<dbReference type="PANTHER" id="PTHR11757:SF19">
    <property type="entry name" value="PROLYL ENDOPEPTIDASE-LIKE"/>
    <property type="match status" value="1"/>
</dbReference>
<evidence type="ECO:0000313" key="10">
    <source>
        <dbReference type="Proteomes" id="UP000002195"/>
    </source>
</evidence>
<comment type="caution">
    <text evidence="9">The sequence shown here is derived from an EMBL/GenBank/DDBJ whole genome shotgun (WGS) entry which is preliminary data.</text>
</comment>
<dbReference type="RefSeq" id="XP_629399.1">
    <property type="nucleotide sequence ID" value="XM_629397.1"/>
</dbReference>
<dbReference type="PaxDb" id="44689-DDB0232107"/>
<dbReference type="InterPro" id="IPR023302">
    <property type="entry name" value="Pept_S9A_N"/>
</dbReference>
<dbReference type="Proteomes" id="UP000002195">
    <property type="component" value="Unassembled WGS sequence"/>
</dbReference>
<keyword evidence="3 6" id="KW-0378">Hydrolase</keyword>
<dbReference type="InterPro" id="IPR002470">
    <property type="entry name" value="Peptidase_S9A"/>
</dbReference>
<evidence type="ECO:0000256" key="1">
    <source>
        <dbReference type="ARBA" id="ARBA00005228"/>
    </source>
</evidence>
<dbReference type="SUPFAM" id="SSF53474">
    <property type="entry name" value="alpha/beta-Hydrolases"/>
    <property type="match status" value="1"/>
</dbReference>
<dbReference type="EC" id="3.4.21.-" evidence="6"/>
<evidence type="ECO:0000256" key="2">
    <source>
        <dbReference type="ARBA" id="ARBA00022670"/>
    </source>
</evidence>
<dbReference type="SMR" id="Q54CL7"/>
<evidence type="ECO:0000256" key="4">
    <source>
        <dbReference type="ARBA" id="ARBA00022825"/>
    </source>
</evidence>
<reference evidence="9 10" key="1">
    <citation type="journal article" date="2005" name="Nature">
        <title>The genome of the social amoeba Dictyostelium discoideum.</title>
        <authorList>
            <consortium name="The Dictyostelium discoideum Sequencing Consortium"/>
            <person name="Eichinger L."/>
            <person name="Pachebat J.A."/>
            <person name="Glockner G."/>
            <person name="Rajandream M.A."/>
            <person name="Sucgang R."/>
            <person name="Berriman M."/>
            <person name="Song J."/>
            <person name="Olsen R."/>
            <person name="Szafranski K."/>
            <person name="Xu Q."/>
            <person name="Tunggal B."/>
            <person name="Kummerfeld S."/>
            <person name="Madera M."/>
            <person name="Konfortov B.A."/>
            <person name="Rivero F."/>
            <person name="Bankier A.T."/>
            <person name="Lehmann R."/>
            <person name="Hamlin N."/>
            <person name="Davies R."/>
            <person name="Gaudet P."/>
            <person name="Fey P."/>
            <person name="Pilcher K."/>
            <person name="Chen G."/>
            <person name="Saunders D."/>
            <person name="Sodergren E."/>
            <person name="Davis P."/>
            <person name="Kerhornou A."/>
            <person name="Nie X."/>
            <person name="Hall N."/>
            <person name="Anjard C."/>
            <person name="Hemphill L."/>
            <person name="Bason N."/>
            <person name="Farbrother P."/>
            <person name="Desany B."/>
            <person name="Just E."/>
            <person name="Morio T."/>
            <person name="Rost R."/>
            <person name="Churcher C."/>
            <person name="Cooper J."/>
            <person name="Haydock S."/>
            <person name="van Driessche N."/>
            <person name="Cronin A."/>
            <person name="Goodhead I."/>
            <person name="Muzny D."/>
            <person name="Mourier T."/>
            <person name="Pain A."/>
            <person name="Lu M."/>
            <person name="Harper D."/>
            <person name="Lindsay R."/>
            <person name="Hauser H."/>
            <person name="James K."/>
            <person name="Quiles M."/>
            <person name="Madan Babu M."/>
            <person name="Saito T."/>
            <person name="Buchrieser C."/>
            <person name="Wardroper A."/>
            <person name="Felder M."/>
            <person name="Thangavelu M."/>
            <person name="Johnson D."/>
            <person name="Knights A."/>
            <person name="Loulseged H."/>
            <person name="Mungall K."/>
            <person name="Oliver K."/>
            <person name="Price C."/>
            <person name="Quail M.A."/>
            <person name="Urushihara H."/>
            <person name="Hernandez J."/>
            <person name="Rabbinowitsch E."/>
            <person name="Steffen D."/>
            <person name="Sanders M."/>
            <person name="Ma J."/>
            <person name="Kohara Y."/>
            <person name="Sharp S."/>
            <person name="Simmonds M."/>
            <person name="Spiegler S."/>
            <person name="Tivey A."/>
            <person name="Sugano S."/>
            <person name="White B."/>
            <person name="Walker D."/>
            <person name="Woodward J."/>
            <person name="Winckler T."/>
            <person name="Tanaka Y."/>
            <person name="Shaulsky G."/>
            <person name="Schleicher M."/>
            <person name="Weinstock G."/>
            <person name="Rosenthal A."/>
            <person name="Cox E.C."/>
            <person name="Chisholm R.L."/>
            <person name="Gibbs R."/>
            <person name="Loomis W.F."/>
            <person name="Platzer M."/>
            <person name="Kay R.R."/>
            <person name="Williams J."/>
            <person name="Dear P.H."/>
            <person name="Noegel A.A."/>
            <person name="Barrell B."/>
            <person name="Kuspa A."/>
        </authorList>
    </citation>
    <scope>NUCLEOTIDE SEQUENCE [LARGE SCALE GENOMIC DNA]</scope>
    <source>
        <strain evidence="9 10">AX4</strain>
    </source>
</reference>
<dbReference type="SUPFAM" id="SSF50993">
    <property type="entry name" value="Peptidase/esterase 'gauge' domain"/>
    <property type="match status" value="1"/>
</dbReference>
<dbReference type="InterPro" id="IPR029058">
    <property type="entry name" value="AB_hydrolase_fold"/>
</dbReference>
<dbReference type="InParanoid" id="Q54CL7"/>
<evidence type="ECO:0000259" key="8">
    <source>
        <dbReference type="Pfam" id="PF02897"/>
    </source>
</evidence>
<dbReference type="HOGENOM" id="CLU_011290_0_1_1"/>
<dbReference type="OMA" id="LINCNSK"/>
<feature type="domain" description="Peptidase S9A N-terminal" evidence="8">
    <location>
        <begin position="143"/>
        <end position="538"/>
    </location>
</feature>
<sequence length="866" mass="100003">MKSFRVQPLSSTLGVINQYNLLNSYTSKKINFTQKINYYKNNNNNNNNISLKNLSSSLLFNSNNNINKINNDNNNNIIILNSLLKRKYSSSIVNLLSDLKEKILDKVENFEDKKKIDFDFGLNKGNLNYYLEKVSIPKKSLPPPIADQKPYSLEIHGTTLNDPYNWLRNIEDPKVLKYIENENKYKDKFTKSYISPLSRKLRSVFKRVFIDHPDEDEIINGYKMIIKNKNLFRQRVSDGYTQLLLSDGEKIAGYEINLRDIIVFRFSRDNSFFSFVTEVDSSENKVCIIKKISIPGAPVVDVIKNCSSIEWGKNNDLFYVEHDLVFHRSHKIFKKSIKNNIKLNEEEVNQSELMIYEENPAYYLDIYVPKDGEYIFYLSNCKISTLIYYNKLHDNPSEPITSKSYKIMLSRVDNLEYYAEHNGDEFYIFANANKGDLNIYKVKDTIENGKFHDLELFIPSEAQSMIKDVDMYKDYLVLNDLHKFQPRIRIISKNAETNRFDKSLEKIITFPHKIIELSMGVNGGYENNEHFFLSYCTPTQNVIRTKISLKDGTITILGESIERGPLTINPDAFETDILWVPSKSDPSIKIPLSICYNKKAVRFDGKTPCVLHGYGSYGTVYSLLYNVEDLLLMNAGFIVARAHVRGGSELGRTWYNDGKLLNKKNTFSDYIDCVEYLFENKYTSPNYLIGRGSSAGGLLMCNVALTYPHYFSGIISQVPFADVLTSMLDESLPLTIHEYGEWGNPNLDKQVFNYIKQYDPYILLDDPNIQSSLKSLPNLYITCSTSDYRVPFWQPLKWVAKLRNKLKSLTHGDDNNNNNNNSPLILLGIDDDSGHFGPNDRNSLTKKWSFDLSFIFYSIKKSTNKK</sequence>
<dbReference type="STRING" id="44689.Q54CL7"/>
<dbReference type="MEROPS" id="S09.A92"/>
<dbReference type="KEGG" id="ddi:DDB_G0292866"/>
<dbReference type="GO" id="GO:0004252">
    <property type="term" value="F:serine-type endopeptidase activity"/>
    <property type="evidence" value="ECO:0007669"/>
    <property type="project" value="UniProtKB-UniRule"/>
</dbReference>
<comment type="function">
    <text evidence="5">Serine peptidase whose precise substrate specificity remains unclear. Does not cleave peptides after a arginine or lysine residue. Regulates trans-Golgi network morphology and sorting by regulating the membrane binding of the AP-1 complex. May play a role in the regulation of synaptic vesicle exocytosis.</text>
</comment>
<evidence type="ECO:0000259" key="7">
    <source>
        <dbReference type="Pfam" id="PF00326"/>
    </source>
</evidence>
<dbReference type="PRINTS" id="PR00862">
    <property type="entry name" value="PROLIGOPTASE"/>
</dbReference>
<name>Q54CL7_DICDI</name>
<dbReference type="Pfam" id="PF00326">
    <property type="entry name" value="Peptidase_S9"/>
    <property type="match status" value="1"/>
</dbReference>
<keyword evidence="10" id="KW-1185">Reference proteome</keyword>
<keyword evidence="4 6" id="KW-0720">Serine protease</keyword>
<dbReference type="Gene3D" id="2.130.10.120">
    <property type="entry name" value="Prolyl oligopeptidase, N-terminal domain"/>
    <property type="match status" value="1"/>
</dbReference>
<dbReference type="GO" id="GO:0006508">
    <property type="term" value="P:proteolysis"/>
    <property type="evidence" value="ECO:0007669"/>
    <property type="project" value="UniProtKB-KW"/>
</dbReference>
<accession>Q54CL7</accession>
<evidence type="ECO:0000256" key="3">
    <source>
        <dbReference type="ARBA" id="ARBA00022801"/>
    </source>
</evidence>
<dbReference type="ESTHER" id="dicdi-q54cl7">
    <property type="family name" value="S9N_PREPL_Peptidase_S9"/>
</dbReference>
<dbReference type="FunCoup" id="Q54CL7">
    <property type="interactions" value="4"/>
</dbReference>
<dbReference type="PANTHER" id="PTHR11757">
    <property type="entry name" value="PROTEASE FAMILY S9A OLIGOPEPTIDASE"/>
    <property type="match status" value="1"/>
</dbReference>
<proteinExistence type="inferred from homology"/>
<organism evidence="9 10">
    <name type="scientific">Dictyostelium discoideum</name>
    <name type="common">Social amoeba</name>
    <dbReference type="NCBI Taxonomy" id="44689"/>
    <lineage>
        <taxon>Eukaryota</taxon>
        <taxon>Amoebozoa</taxon>
        <taxon>Evosea</taxon>
        <taxon>Eumycetozoa</taxon>
        <taxon>Dictyostelia</taxon>
        <taxon>Dictyosteliales</taxon>
        <taxon>Dictyosteliaceae</taxon>
        <taxon>Dictyostelium</taxon>
    </lineage>
</organism>
<evidence type="ECO:0000256" key="6">
    <source>
        <dbReference type="RuleBase" id="RU368024"/>
    </source>
</evidence>
<dbReference type="VEuPathDB" id="AmoebaDB:DDB_G0292866"/>
<dbReference type="GeneID" id="8628918"/>
<evidence type="ECO:0000313" key="9">
    <source>
        <dbReference type="EMBL" id="EAL60982.1"/>
    </source>
</evidence>
<comment type="similarity">
    <text evidence="1 6">Belongs to the peptidase S9A family.</text>
</comment>
<dbReference type="EMBL" id="AAFI02000197">
    <property type="protein sequence ID" value="EAL60982.1"/>
    <property type="molecule type" value="Genomic_DNA"/>
</dbReference>
<keyword evidence="2 6" id="KW-0645">Protease</keyword>
<dbReference type="eggNOG" id="KOG2237">
    <property type="taxonomic scope" value="Eukaryota"/>
</dbReference>
<evidence type="ECO:0000256" key="5">
    <source>
        <dbReference type="ARBA" id="ARBA00045448"/>
    </source>
</evidence>
<gene>
    <name evidence="9" type="ORF">DDB_G0292866</name>
</gene>
<dbReference type="InterPro" id="IPR051543">
    <property type="entry name" value="Serine_Peptidase_S9A"/>
</dbReference>
<dbReference type="Pfam" id="PF02897">
    <property type="entry name" value="Peptidase_S9_N"/>
    <property type="match status" value="1"/>
</dbReference>
<protein>
    <recommendedName>
        <fullName evidence="6">Prolyl endopeptidase</fullName>
        <ecNumber evidence="6">3.4.21.-</ecNumber>
    </recommendedName>
</protein>
<dbReference type="Gene3D" id="3.40.50.1820">
    <property type="entry name" value="alpha/beta hydrolase"/>
    <property type="match status" value="1"/>
</dbReference>
<dbReference type="AlphaFoldDB" id="Q54CL7"/>
<dbReference type="PhylomeDB" id="Q54CL7"/>
<feature type="domain" description="Peptidase S9 prolyl oligopeptidase catalytic" evidence="7">
    <location>
        <begin position="631"/>
        <end position="858"/>
    </location>
</feature>
<dbReference type="InterPro" id="IPR001375">
    <property type="entry name" value="Peptidase_S9_cat"/>
</dbReference>